<dbReference type="InterPro" id="IPR005467">
    <property type="entry name" value="His_kinase_dom"/>
</dbReference>
<dbReference type="Pfam" id="PF05227">
    <property type="entry name" value="CHASE3"/>
    <property type="match status" value="1"/>
</dbReference>
<dbReference type="InterPro" id="IPR001789">
    <property type="entry name" value="Sig_transdc_resp-reg_receiver"/>
</dbReference>
<dbReference type="EMBL" id="CP036339">
    <property type="protein sequence ID" value="QDT71378.1"/>
    <property type="molecule type" value="Genomic_DNA"/>
</dbReference>
<dbReference type="SMART" id="SM00091">
    <property type="entry name" value="PAS"/>
    <property type="match status" value="3"/>
</dbReference>
<dbReference type="SUPFAM" id="SSF55874">
    <property type="entry name" value="ATPase domain of HSP90 chaperone/DNA topoisomerase II/histidine kinase"/>
    <property type="match status" value="1"/>
</dbReference>
<dbReference type="GO" id="GO:0009927">
    <property type="term" value="F:histidine phosphotransfer kinase activity"/>
    <property type="evidence" value="ECO:0007669"/>
    <property type="project" value="TreeGrafter"/>
</dbReference>
<dbReference type="KEGG" id="llh:I41_05350"/>
<dbReference type="InterPro" id="IPR013767">
    <property type="entry name" value="PAS_fold"/>
</dbReference>
<evidence type="ECO:0000256" key="1">
    <source>
        <dbReference type="ARBA" id="ARBA00000085"/>
    </source>
</evidence>
<evidence type="ECO:0000256" key="4">
    <source>
        <dbReference type="ARBA" id="ARBA00022679"/>
    </source>
</evidence>
<dbReference type="Pfam" id="PF00989">
    <property type="entry name" value="PAS"/>
    <property type="match status" value="1"/>
</dbReference>
<gene>
    <name evidence="15" type="primary">luxQ_2</name>
    <name evidence="15" type="ORF">I41_05350</name>
</gene>
<feature type="domain" description="Response regulatory" evidence="12">
    <location>
        <begin position="864"/>
        <end position="980"/>
    </location>
</feature>
<dbReference type="InterPro" id="IPR036097">
    <property type="entry name" value="HisK_dim/P_sf"/>
</dbReference>
<dbReference type="GO" id="GO:0000155">
    <property type="term" value="F:phosphorelay sensor kinase activity"/>
    <property type="evidence" value="ECO:0007669"/>
    <property type="project" value="InterPro"/>
</dbReference>
<comment type="catalytic activity">
    <reaction evidence="1">
        <text>ATP + protein L-histidine = ADP + protein N-phospho-L-histidine.</text>
        <dbReference type="EC" id="2.7.13.3"/>
    </reaction>
</comment>
<dbReference type="InterPro" id="IPR003661">
    <property type="entry name" value="HisK_dim/P_dom"/>
</dbReference>
<protein>
    <recommendedName>
        <fullName evidence="2">histidine kinase</fullName>
        <ecNumber evidence="2">2.7.13.3</ecNumber>
    </recommendedName>
</protein>
<dbReference type="InterPro" id="IPR036890">
    <property type="entry name" value="HATPase_C_sf"/>
</dbReference>
<dbReference type="OrthoDB" id="3272385at2"/>
<evidence type="ECO:0000256" key="6">
    <source>
        <dbReference type="ARBA" id="ARBA00023012"/>
    </source>
</evidence>
<dbReference type="FunFam" id="1.10.287.130:FF:000001">
    <property type="entry name" value="Two-component sensor histidine kinase"/>
    <property type="match status" value="1"/>
</dbReference>
<dbReference type="PANTHER" id="PTHR43047">
    <property type="entry name" value="TWO-COMPONENT HISTIDINE PROTEIN KINASE"/>
    <property type="match status" value="1"/>
</dbReference>
<dbReference type="CDD" id="cd19410">
    <property type="entry name" value="HK9-like_sensor"/>
    <property type="match status" value="1"/>
</dbReference>
<dbReference type="Pfam" id="PF00072">
    <property type="entry name" value="Response_reg"/>
    <property type="match status" value="1"/>
</dbReference>
<evidence type="ECO:0000259" key="12">
    <source>
        <dbReference type="PROSITE" id="PS50110"/>
    </source>
</evidence>
<dbReference type="InterPro" id="IPR007891">
    <property type="entry name" value="CHASE3"/>
</dbReference>
<dbReference type="InterPro" id="IPR004358">
    <property type="entry name" value="Sig_transdc_His_kin-like_C"/>
</dbReference>
<accession>A0A517TSM4</accession>
<dbReference type="PRINTS" id="PR00344">
    <property type="entry name" value="BCTRLSENSOR"/>
</dbReference>
<feature type="domain" description="PAS" evidence="13">
    <location>
        <begin position="221"/>
        <end position="294"/>
    </location>
</feature>
<evidence type="ECO:0000259" key="14">
    <source>
        <dbReference type="PROSITE" id="PS50113"/>
    </source>
</evidence>
<evidence type="ECO:0000259" key="13">
    <source>
        <dbReference type="PROSITE" id="PS50112"/>
    </source>
</evidence>
<feature type="modified residue" description="4-aspartylphosphate" evidence="8">
    <location>
        <position position="913"/>
    </location>
</feature>
<dbReference type="PROSITE" id="PS50112">
    <property type="entry name" value="PAS"/>
    <property type="match status" value="2"/>
</dbReference>
<dbReference type="AlphaFoldDB" id="A0A517TSM4"/>
<dbReference type="RefSeq" id="WP_145430591.1">
    <property type="nucleotide sequence ID" value="NZ_CP036339.1"/>
</dbReference>
<dbReference type="InterPro" id="IPR000014">
    <property type="entry name" value="PAS"/>
</dbReference>
<dbReference type="SMART" id="SM00086">
    <property type="entry name" value="PAC"/>
    <property type="match status" value="3"/>
</dbReference>
<evidence type="ECO:0000313" key="15">
    <source>
        <dbReference type="EMBL" id="QDT71378.1"/>
    </source>
</evidence>
<evidence type="ECO:0000256" key="5">
    <source>
        <dbReference type="ARBA" id="ARBA00022777"/>
    </source>
</evidence>
<name>A0A517TSM4_9BACT</name>
<evidence type="ECO:0000256" key="10">
    <source>
        <dbReference type="SAM" id="Phobius"/>
    </source>
</evidence>
<dbReference type="PROSITE" id="PS50113">
    <property type="entry name" value="PAC"/>
    <property type="match status" value="3"/>
</dbReference>
<feature type="transmembrane region" description="Helical" evidence="10">
    <location>
        <begin position="183"/>
        <end position="204"/>
    </location>
</feature>
<keyword evidence="5 15" id="KW-0418">Kinase</keyword>
<dbReference type="InterPro" id="IPR003594">
    <property type="entry name" value="HATPase_dom"/>
</dbReference>
<dbReference type="SUPFAM" id="SSF55785">
    <property type="entry name" value="PYP-like sensor domain (PAS domain)"/>
    <property type="match status" value="3"/>
</dbReference>
<reference evidence="15 16" key="1">
    <citation type="submission" date="2019-02" db="EMBL/GenBank/DDBJ databases">
        <title>Deep-cultivation of Planctomycetes and their phenomic and genomic characterization uncovers novel biology.</title>
        <authorList>
            <person name="Wiegand S."/>
            <person name="Jogler M."/>
            <person name="Boedeker C."/>
            <person name="Pinto D."/>
            <person name="Vollmers J."/>
            <person name="Rivas-Marin E."/>
            <person name="Kohn T."/>
            <person name="Peeters S.H."/>
            <person name="Heuer A."/>
            <person name="Rast P."/>
            <person name="Oberbeckmann S."/>
            <person name="Bunk B."/>
            <person name="Jeske O."/>
            <person name="Meyerdierks A."/>
            <person name="Storesund J.E."/>
            <person name="Kallscheuer N."/>
            <person name="Luecker S."/>
            <person name="Lage O.M."/>
            <person name="Pohl T."/>
            <person name="Merkel B.J."/>
            <person name="Hornburger P."/>
            <person name="Mueller R.-W."/>
            <person name="Bruemmer F."/>
            <person name="Labrenz M."/>
            <person name="Spormann A.M."/>
            <person name="Op den Camp H."/>
            <person name="Overmann J."/>
            <person name="Amann R."/>
            <person name="Jetten M.S.M."/>
            <person name="Mascher T."/>
            <person name="Medema M.H."/>
            <person name="Devos D.P."/>
            <person name="Kaster A.-K."/>
            <person name="Ovreas L."/>
            <person name="Rohde M."/>
            <person name="Galperin M.Y."/>
            <person name="Jogler C."/>
        </authorList>
    </citation>
    <scope>NUCLEOTIDE SEQUENCE [LARGE SCALE GENOMIC DNA]</scope>
    <source>
        <strain evidence="15 16">I41</strain>
    </source>
</reference>
<dbReference type="Pfam" id="PF08448">
    <property type="entry name" value="PAS_4"/>
    <property type="match status" value="2"/>
</dbReference>
<evidence type="ECO:0000313" key="16">
    <source>
        <dbReference type="Proteomes" id="UP000317909"/>
    </source>
</evidence>
<dbReference type="Gene3D" id="3.30.565.10">
    <property type="entry name" value="Histidine kinase-like ATPase, C-terminal domain"/>
    <property type="match status" value="1"/>
</dbReference>
<dbReference type="PROSITE" id="PS50109">
    <property type="entry name" value="HIS_KIN"/>
    <property type="match status" value="1"/>
</dbReference>
<keyword evidence="10" id="KW-1133">Transmembrane helix</keyword>
<keyword evidence="16" id="KW-1185">Reference proteome</keyword>
<dbReference type="CDD" id="cd17580">
    <property type="entry name" value="REC_2_DhkD-like"/>
    <property type="match status" value="1"/>
</dbReference>
<dbReference type="InterPro" id="IPR035965">
    <property type="entry name" value="PAS-like_dom_sf"/>
</dbReference>
<dbReference type="Gene3D" id="3.30.450.20">
    <property type="entry name" value="PAS domain"/>
    <property type="match status" value="3"/>
</dbReference>
<evidence type="ECO:0000256" key="8">
    <source>
        <dbReference type="PROSITE-ProRule" id="PRU00169"/>
    </source>
</evidence>
<dbReference type="FunFam" id="3.30.565.10:FF:000006">
    <property type="entry name" value="Sensor histidine kinase WalK"/>
    <property type="match status" value="1"/>
</dbReference>
<dbReference type="Gene3D" id="3.40.50.2300">
    <property type="match status" value="1"/>
</dbReference>
<dbReference type="Proteomes" id="UP000317909">
    <property type="component" value="Chromosome"/>
</dbReference>
<dbReference type="Gene3D" id="1.10.287.130">
    <property type="match status" value="1"/>
</dbReference>
<evidence type="ECO:0000256" key="9">
    <source>
        <dbReference type="SAM" id="MobiDB-lite"/>
    </source>
</evidence>
<keyword evidence="4 15" id="KW-0808">Transferase</keyword>
<dbReference type="NCBIfam" id="TIGR00229">
    <property type="entry name" value="sensory_box"/>
    <property type="match status" value="3"/>
</dbReference>
<proteinExistence type="predicted"/>
<dbReference type="CDD" id="cd00130">
    <property type="entry name" value="PAS"/>
    <property type="match status" value="3"/>
</dbReference>
<dbReference type="InterPro" id="IPR013656">
    <property type="entry name" value="PAS_4"/>
</dbReference>
<evidence type="ECO:0000256" key="2">
    <source>
        <dbReference type="ARBA" id="ARBA00012438"/>
    </source>
</evidence>
<sequence length="981" mass="108967">MKRLFDPMLLIGFGLLAVAIVVNGAVTYRSIRALHDDSRSITHTHDVLAALDSVISLAKDAETGQRGYVITQEKPYLEPYAKASADIGRQLDVVEKLTADDKFHQAEMPKLRQRWNDKQAELAAVIAKVDAGDADGADALVKTDRGKQAMDVLRAQVSAMMEHENQLRRERIDHARTTYRRSALTSLLGNVAGVGALGAFFVILRRHLVARDRAAAIIHEQSERFRTTLTSIGDAVMTVDAQGRVTYLNAIGEQLTGWGNAEAVGRSMHEVFNIVNETTRQPVENPVDKVLREGVIVGLANHTVLIAKDGSERAIDDSAAPIRDLEGNIEGVVLVFRDVAERRKAERALATSQARKTAILESAMDGIITIDAAGKVITFNPAAEQMFGYARSESIGRDMGELLIPPALRDDYRRGLERYLASGEGSVFYKRLELTAIRASGDEFPVEVSVAPIKTEGELFFTGYVRDLTKRKQTEEALRDAEHQFRTLADAIPQLAWMAEPDGHIFWYNQRWYDYTGTSFAEMEGWGWQSMHDADELPRVLERFRAAIASGSDWEDTFPLRRHDGEMRWHLSRMLPVRDDHGKIVRWFGTNTDVTDQIEAANELRELAANLSEADRRKDVFLATLAHELRNPLAPIRNALSVLKHNEDNPQAFDETREMLERQVQQMVRLIDDLLDLSRISRNRIDLRKDDVVLSEVIDRAVETCRPIVDEAEHTLVVELPEEPIHLHADKVRLAQIFMNLLNNSAKYTERGGRIELSAHVEGSDVVVAVKDNGIGIPAGMLAHVFDMFTQIDPSLDRAQGGLGIGLTLVKRLVEMHGGAIEAHSAGPGHGSTFIVRLPKSAPRAQQPKPTSESAAAAQAPRRRILVVDDNRDSARSLAMLLKLGGHEAHTAYDGQEALSAAESVRPDVVLLDIGLPKLNGYEVARKIREHAWGESMVLVALTGWGQDEDRRKSREAGFNHHFVKPVEQTALQSYLASLGA</sequence>
<dbReference type="InterPro" id="IPR000700">
    <property type="entry name" value="PAS-assoc_C"/>
</dbReference>
<evidence type="ECO:0000256" key="3">
    <source>
        <dbReference type="ARBA" id="ARBA00022553"/>
    </source>
</evidence>
<dbReference type="InterPro" id="IPR011006">
    <property type="entry name" value="CheY-like_superfamily"/>
</dbReference>
<feature type="region of interest" description="Disordered" evidence="9">
    <location>
        <begin position="841"/>
        <end position="861"/>
    </location>
</feature>
<dbReference type="InterPro" id="IPR001610">
    <property type="entry name" value="PAC"/>
</dbReference>
<dbReference type="SMART" id="SM00448">
    <property type="entry name" value="REC"/>
    <property type="match status" value="1"/>
</dbReference>
<keyword evidence="7 10" id="KW-0472">Membrane</keyword>
<dbReference type="CDD" id="cd16922">
    <property type="entry name" value="HATPase_EvgS-ArcB-TorS-like"/>
    <property type="match status" value="1"/>
</dbReference>
<feature type="domain" description="PAC" evidence="14">
    <location>
        <begin position="554"/>
        <end position="606"/>
    </location>
</feature>
<dbReference type="FunFam" id="3.30.450.20:FF:000099">
    <property type="entry name" value="Sensory box sensor histidine kinase"/>
    <property type="match status" value="1"/>
</dbReference>
<dbReference type="GO" id="GO:0006355">
    <property type="term" value="P:regulation of DNA-templated transcription"/>
    <property type="evidence" value="ECO:0007669"/>
    <property type="project" value="InterPro"/>
</dbReference>
<dbReference type="PROSITE" id="PS50110">
    <property type="entry name" value="RESPONSE_REGULATORY"/>
    <property type="match status" value="1"/>
</dbReference>
<evidence type="ECO:0000259" key="11">
    <source>
        <dbReference type="PROSITE" id="PS50109"/>
    </source>
</evidence>
<dbReference type="Pfam" id="PF00512">
    <property type="entry name" value="HisKA"/>
    <property type="match status" value="1"/>
</dbReference>
<dbReference type="GO" id="GO:0005886">
    <property type="term" value="C:plasma membrane"/>
    <property type="evidence" value="ECO:0007669"/>
    <property type="project" value="TreeGrafter"/>
</dbReference>
<feature type="domain" description="PAS" evidence="13">
    <location>
        <begin position="352"/>
        <end position="423"/>
    </location>
</feature>
<dbReference type="SMART" id="SM00388">
    <property type="entry name" value="HisKA"/>
    <property type="match status" value="1"/>
</dbReference>
<feature type="domain" description="PAC" evidence="14">
    <location>
        <begin position="430"/>
        <end position="480"/>
    </location>
</feature>
<dbReference type="CDD" id="cd00082">
    <property type="entry name" value="HisKA"/>
    <property type="match status" value="1"/>
</dbReference>
<feature type="domain" description="Histidine kinase" evidence="11">
    <location>
        <begin position="624"/>
        <end position="842"/>
    </location>
</feature>
<organism evidence="15 16">
    <name type="scientific">Lacipirellula limnantheis</name>
    <dbReference type="NCBI Taxonomy" id="2528024"/>
    <lineage>
        <taxon>Bacteria</taxon>
        <taxon>Pseudomonadati</taxon>
        <taxon>Planctomycetota</taxon>
        <taxon>Planctomycetia</taxon>
        <taxon>Pirellulales</taxon>
        <taxon>Lacipirellulaceae</taxon>
        <taxon>Lacipirellula</taxon>
    </lineage>
</organism>
<dbReference type="EC" id="2.7.13.3" evidence="2"/>
<dbReference type="SMART" id="SM00387">
    <property type="entry name" value="HATPase_c"/>
    <property type="match status" value="1"/>
</dbReference>
<keyword evidence="10" id="KW-0812">Transmembrane</keyword>
<feature type="domain" description="PAC" evidence="14">
    <location>
        <begin position="299"/>
        <end position="351"/>
    </location>
</feature>
<dbReference type="SUPFAM" id="SSF47384">
    <property type="entry name" value="Homodimeric domain of signal transducing histidine kinase"/>
    <property type="match status" value="1"/>
</dbReference>
<dbReference type="Pfam" id="PF02518">
    <property type="entry name" value="HATPase_c"/>
    <property type="match status" value="1"/>
</dbReference>
<dbReference type="SUPFAM" id="SSF52172">
    <property type="entry name" value="CheY-like"/>
    <property type="match status" value="1"/>
</dbReference>
<keyword evidence="6" id="KW-0902">Two-component regulatory system</keyword>
<dbReference type="PANTHER" id="PTHR43047:SF72">
    <property type="entry name" value="OSMOSENSING HISTIDINE PROTEIN KINASE SLN1"/>
    <property type="match status" value="1"/>
</dbReference>
<evidence type="ECO:0000256" key="7">
    <source>
        <dbReference type="ARBA" id="ARBA00023136"/>
    </source>
</evidence>
<keyword evidence="3 8" id="KW-0597">Phosphoprotein</keyword>